<keyword evidence="2" id="KW-1185">Reference proteome</keyword>
<comment type="caution">
    <text evidence="1">The sequence shown here is derived from an EMBL/GenBank/DDBJ whole genome shotgun (WGS) entry which is preliminary data.</text>
</comment>
<dbReference type="EMBL" id="JBHMDO010000047">
    <property type="protein sequence ID" value="MFB9330088.1"/>
    <property type="molecule type" value="Genomic_DNA"/>
</dbReference>
<gene>
    <name evidence="1" type="ORF">ACFFSY_29445</name>
</gene>
<dbReference type="Proteomes" id="UP001589747">
    <property type="component" value="Unassembled WGS sequence"/>
</dbReference>
<protein>
    <submittedName>
        <fullName evidence="1">Uncharacterized protein</fullName>
    </submittedName>
</protein>
<accession>A0ABV5L081</accession>
<proteinExistence type="predicted"/>
<sequence length="135" mass="15190">MVWIVPKLDWGVNDSINAEDFNRIESNLATVATYLNSIQYTMPAMTSVTGRTKSSLLFLSDINRIEQNLETIRTNFITPQGYEPGKVWARGYGFDYSDANRLEGNLMLLFALGLLVYDNLRYCGTQTCGEGGPIY</sequence>
<dbReference type="RefSeq" id="WP_377500948.1">
    <property type="nucleotide sequence ID" value="NZ_JBHMDO010000047.1"/>
</dbReference>
<evidence type="ECO:0000313" key="2">
    <source>
        <dbReference type="Proteomes" id="UP001589747"/>
    </source>
</evidence>
<evidence type="ECO:0000313" key="1">
    <source>
        <dbReference type="EMBL" id="MFB9330088.1"/>
    </source>
</evidence>
<organism evidence="1 2">
    <name type="scientific">Paenibacillus aurantiacus</name>
    <dbReference type="NCBI Taxonomy" id="1936118"/>
    <lineage>
        <taxon>Bacteria</taxon>
        <taxon>Bacillati</taxon>
        <taxon>Bacillota</taxon>
        <taxon>Bacilli</taxon>
        <taxon>Bacillales</taxon>
        <taxon>Paenibacillaceae</taxon>
        <taxon>Paenibacillus</taxon>
    </lineage>
</organism>
<reference evidence="1 2" key="1">
    <citation type="submission" date="2024-09" db="EMBL/GenBank/DDBJ databases">
        <authorList>
            <person name="Sun Q."/>
            <person name="Mori K."/>
        </authorList>
    </citation>
    <scope>NUCLEOTIDE SEQUENCE [LARGE SCALE GENOMIC DNA]</scope>
    <source>
        <strain evidence="1 2">TISTR 2452</strain>
    </source>
</reference>
<name>A0ABV5L081_9BACL</name>